<evidence type="ECO:0000313" key="2">
    <source>
        <dbReference type="EMBL" id="CAB9522472.1"/>
    </source>
</evidence>
<feature type="compositionally biased region" description="Polar residues" evidence="1">
    <location>
        <begin position="370"/>
        <end position="386"/>
    </location>
</feature>
<feature type="region of interest" description="Disordered" evidence="1">
    <location>
        <begin position="770"/>
        <end position="897"/>
    </location>
</feature>
<evidence type="ECO:0000313" key="3">
    <source>
        <dbReference type="Proteomes" id="UP001153069"/>
    </source>
</evidence>
<feature type="region of interest" description="Disordered" evidence="1">
    <location>
        <begin position="366"/>
        <end position="386"/>
    </location>
</feature>
<dbReference type="Proteomes" id="UP001153069">
    <property type="component" value="Unassembled WGS sequence"/>
</dbReference>
<feature type="region of interest" description="Disordered" evidence="1">
    <location>
        <begin position="1"/>
        <end position="174"/>
    </location>
</feature>
<feature type="compositionally biased region" description="Basic residues" evidence="1">
    <location>
        <begin position="685"/>
        <end position="694"/>
    </location>
</feature>
<feature type="compositionally biased region" description="Acidic residues" evidence="1">
    <location>
        <begin position="730"/>
        <end position="745"/>
    </location>
</feature>
<dbReference type="EMBL" id="CAICTM010001305">
    <property type="protein sequence ID" value="CAB9522472.1"/>
    <property type="molecule type" value="Genomic_DNA"/>
</dbReference>
<feature type="compositionally biased region" description="Low complexity" evidence="1">
    <location>
        <begin position="562"/>
        <end position="574"/>
    </location>
</feature>
<dbReference type="AlphaFoldDB" id="A0A9N8EIW0"/>
<comment type="caution">
    <text evidence="2">The sequence shown here is derived from an EMBL/GenBank/DDBJ whole genome shotgun (WGS) entry which is preliminary data.</text>
</comment>
<gene>
    <name evidence="2" type="ORF">SEMRO_1307_G261300.1</name>
</gene>
<feature type="region of interest" description="Disordered" evidence="1">
    <location>
        <begin position="239"/>
        <end position="352"/>
    </location>
</feature>
<feature type="compositionally biased region" description="Pro residues" evidence="1">
    <location>
        <begin position="342"/>
        <end position="352"/>
    </location>
</feature>
<feature type="compositionally biased region" description="Basic and acidic residues" evidence="1">
    <location>
        <begin position="290"/>
        <end position="299"/>
    </location>
</feature>
<feature type="region of interest" description="Disordered" evidence="1">
    <location>
        <begin position="675"/>
        <end position="754"/>
    </location>
</feature>
<feature type="compositionally biased region" description="Basic and acidic residues" evidence="1">
    <location>
        <begin position="929"/>
        <end position="944"/>
    </location>
</feature>
<accession>A0A9N8EIW0</accession>
<sequence>MMTPRRGIPQVDSLAAIIEDGATPRSRSRGPMTPRHDKPQVNLHTAPPRHPPPRSSSKKKHRKQHIPYDEMDEASKEAHIVQKIELAIKKSKSERKASTRSQASGPKRRDHEPNTPAQHHRQWPEDQDENYQMNKSGGGGNQRGRPRRSGSNKYKVSRHRPKPALEAPRMDPERLKSSLMDLDEQMEHFSEIDGVVDDKRGFQIDVDEQWLSNTFSDPTLDTYEHNHFFGQDKRLGMLDPQRIQCGPGGASTADSSRSAKEPDAVSSIIDRIYEKKEQTGKTYTRKSNHQAKEKKDQRKGNTNHGNAKEEPPKELISFDHYEDDDGYYYEDEEDEYPIYPGSRPPPPRPAMPDVPISMSMNMPSLIGAGNHNNNNKESSGAQHSLSSLQAQLDEINQLHRDIQRQQDLIKQVTQLSSREANHQHIRPNPHETSANVYQRELARQAQAELCRMELVQKSMMLEKQMDIYRRNQEEWNKVRDLAIKEEENRRKIVEKAKEVWQAEMRTKLSSEHNDKYANENYASDKFGNGGGGGDTGILPRIVEGNSILEGTSGSKESESKALSKASTESSKESAQQQPLSSEDTDDAPSLYEKVAQLNKRAMITEEDQKIIEAEILRDLHRELSKQVAEKKLVQKPLFFSERMRESWSGKQYFNPSKPIDQVTAELTRQIHELNLEMAPSNQSLRRGRSRRRKKESSDGAKLKGLFKSRTKDAKSPVRFPRSHTTKHDAVEEEDADDAYDNEQENEAPAIPAAGQAAKGEVFGCYPSLHQGARQDVMRKKKKGILKSLPRLRKKKNKAEKEPEIQPEMAEIPSSDKKSKLKPADDSKEMLQMEPSDDVDVEHDEDEVEMEMEEYLMNQESNPSLVRRQPSSTARSTTSARGRIPSATSSQSTQWTSNKVYIGVEGDAIEAMSCSSKNMNASPGSSKGHGSRDSHDRYRTSHGEELVVSSGRSHSKKRTTTSSRSSKEAAMRSSHHAEDEPSIFEFLEVQYYPHDEVEAPLDEIEADAHRGY</sequence>
<feature type="compositionally biased region" description="Basic residues" evidence="1">
    <location>
        <begin position="778"/>
        <end position="797"/>
    </location>
</feature>
<evidence type="ECO:0000256" key="1">
    <source>
        <dbReference type="SAM" id="MobiDB-lite"/>
    </source>
</evidence>
<feature type="compositionally biased region" description="Basic and acidic residues" evidence="1">
    <location>
        <begin position="306"/>
        <end position="320"/>
    </location>
</feature>
<feature type="compositionally biased region" description="Acidic residues" evidence="1">
    <location>
        <begin position="321"/>
        <end position="336"/>
    </location>
</feature>
<feature type="compositionally biased region" description="Acidic residues" evidence="1">
    <location>
        <begin position="834"/>
        <end position="853"/>
    </location>
</feature>
<feature type="compositionally biased region" description="Basic residues" evidence="1">
    <location>
        <begin position="144"/>
        <end position="162"/>
    </location>
</feature>
<organism evidence="2 3">
    <name type="scientific">Seminavis robusta</name>
    <dbReference type="NCBI Taxonomy" id="568900"/>
    <lineage>
        <taxon>Eukaryota</taxon>
        <taxon>Sar</taxon>
        <taxon>Stramenopiles</taxon>
        <taxon>Ochrophyta</taxon>
        <taxon>Bacillariophyta</taxon>
        <taxon>Bacillariophyceae</taxon>
        <taxon>Bacillariophycidae</taxon>
        <taxon>Naviculales</taxon>
        <taxon>Naviculaceae</taxon>
        <taxon>Seminavis</taxon>
    </lineage>
</organism>
<feature type="region of interest" description="Disordered" evidence="1">
    <location>
        <begin position="913"/>
        <end position="980"/>
    </location>
</feature>
<keyword evidence="3" id="KW-1185">Reference proteome</keyword>
<feature type="compositionally biased region" description="Basic and acidic residues" evidence="1">
    <location>
        <begin position="73"/>
        <end position="88"/>
    </location>
</feature>
<feature type="compositionally biased region" description="Low complexity" evidence="1">
    <location>
        <begin position="870"/>
        <end position="896"/>
    </location>
</feature>
<feature type="compositionally biased region" description="Basic and acidic residues" evidence="1">
    <location>
        <begin position="813"/>
        <end position="830"/>
    </location>
</feature>
<protein>
    <submittedName>
        <fullName evidence="2">Uncharacterized protein</fullName>
    </submittedName>
</protein>
<reference evidence="2" key="1">
    <citation type="submission" date="2020-06" db="EMBL/GenBank/DDBJ databases">
        <authorList>
            <consortium name="Plant Systems Biology data submission"/>
        </authorList>
    </citation>
    <scope>NUCLEOTIDE SEQUENCE</scope>
    <source>
        <strain evidence="2">D6</strain>
    </source>
</reference>
<feature type="region of interest" description="Disordered" evidence="1">
    <location>
        <begin position="548"/>
        <end position="588"/>
    </location>
</feature>
<feature type="compositionally biased region" description="Polar residues" evidence="1">
    <location>
        <begin position="913"/>
        <end position="924"/>
    </location>
</feature>
<proteinExistence type="predicted"/>
<feature type="compositionally biased region" description="Basic residues" evidence="1">
    <location>
        <begin position="56"/>
        <end position="65"/>
    </location>
</feature>
<feature type="compositionally biased region" description="Basic and acidic residues" evidence="1">
    <location>
        <begin position="964"/>
        <end position="978"/>
    </location>
</feature>
<name>A0A9N8EIW0_9STRA</name>